<feature type="domain" description="Pyruvate:ferredoxin oxidoreductase core" evidence="3">
    <location>
        <begin position="274"/>
        <end position="359"/>
    </location>
</feature>
<dbReference type="InterPro" id="IPR009014">
    <property type="entry name" value="Transketo_C/PFOR_II"/>
</dbReference>
<dbReference type="SUPFAM" id="SSF52922">
    <property type="entry name" value="TK C-terminal domain-like"/>
    <property type="match status" value="1"/>
</dbReference>
<dbReference type="GO" id="GO:0047553">
    <property type="term" value="F:2-oxoglutarate synthase activity"/>
    <property type="evidence" value="ECO:0007669"/>
    <property type="project" value="UniProtKB-EC"/>
</dbReference>
<evidence type="ECO:0000313" key="4">
    <source>
        <dbReference type="EMBL" id="CQR72876.1"/>
    </source>
</evidence>
<dbReference type="InterPro" id="IPR002880">
    <property type="entry name" value="Pyrv_Fd/Flavodoxin_OxRdtase_N"/>
</dbReference>
<accession>A0A0U1KZQ9</accession>
<evidence type="ECO:0000259" key="3">
    <source>
        <dbReference type="Pfam" id="PF17147"/>
    </source>
</evidence>
<sequence length="376" mass="40143">MAKALLMQGNSACAEGALAAGARFFAGYPITPSTEVAELLAKRLPQVGGTFIQMEDEIAGMAATIGAALTGVKSLTATSGPGFSLKQELIGYASMAEVPCVIVNVQRVGPSTGQPTSPAQADIMQARWGSHGDRGVIALSPSSVPECYTLTVEAFNLAEQYRTPVVLLLDEIVGHMREKIEIPDQAGLKIVNRKKPTLPPGEFLPYKPEADGVPPMPAYGDGYRFHVTGLAHDYTGFPSGANSTSHELIARLHTKITDHVDDIVTFEEENLDDAEIAVIAFGGTARTAYAAIEMARQQGIKAGLFRPITIWPSPEKQFKALAKQAKTIIVAELNYGQYVGEVERIVAGQAKVVSLAKWNNEPITPAEMLAAIKEAN</sequence>
<dbReference type="EMBL" id="CTRP01000011">
    <property type="protein sequence ID" value="CQR72876.1"/>
    <property type="molecule type" value="Genomic_DNA"/>
</dbReference>
<dbReference type="Gene3D" id="3.40.50.970">
    <property type="match status" value="1"/>
</dbReference>
<dbReference type="SUPFAM" id="SSF52518">
    <property type="entry name" value="Thiamin diphosphate-binding fold (THDP-binding)"/>
    <property type="match status" value="1"/>
</dbReference>
<evidence type="ECO:0000313" key="5">
    <source>
        <dbReference type="Proteomes" id="UP000049855"/>
    </source>
</evidence>
<protein>
    <submittedName>
        <fullName evidence="4">2-oxoglutarate oxidoreductase, alpha subunit</fullName>
        <ecNumber evidence="4">1.2.7.3</ecNumber>
    </submittedName>
</protein>
<dbReference type="FunFam" id="3.40.50.920:FF:000013">
    <property type="entry name" value="Ferredoxin oxidoreductase alpha subunit"/>
    <property type="match status" value="1"/>
</dbReference>
<dbReference type="CDD" id="cd07034">
    <property type="entry name" value="TPP_PYR_PFOR_IOR-alpha_like"/>
    <property type="match status" value="1"/>
</dbReference>
<dbReference type="Gene3D" id="3.40.50.920">
    <property type="match status" value="1"/>
</dbReference>
<dbReference type="PANTHER" id="PTHR43088:SF1">
    <property type="entry name" value="SUBUNIT OF PYRUVATE:FLAVODOXIN OXIDOREDUCTASE"/>
    <property type="match status" value="1"/>
</dbReference>
<dbReference type="AlphaFoldDB" id="A0A0U1KZQ9"/>
<dbReference type="Proteomes" id="UP000049855">
    <property type="component" value="Unassembled WGS sequence"/>
</dbReference>
<dbReference type="PANTHER" id="PTHR43088">
    <property type="entry name" value="SUBUNIT OF PYRUVATE:FLAVODOXIN OXIDOREDUCTASE-RELATED"/>
    <property type="match status" value="1"/>
</dbReference>
<proteinExistence type="predicted"/>
<dbReference type="Pfam" id="PF17147">
    <property type="entry name" value="PFOR_II"/>
    <property type="match status" value="1"/>
</dbReference>
<evidence type="ECO:0000256" key="1">
    <source>
        <dbReference type="ARBA" id="ARBA00023002"/>
    </source>
</evidence>
<organism evidence="4 5">
    <name type="scientific">Sporomusa ovata</name>
    <dbReference type="NCBI Taxonomy" id="2378"/>
    <lineage>
        <taxon>Bacteria</taxon>
        <taxon>Bacillati</taxon>
        <taxon>Bacillota</taxon>
        <taxon>Negativicutes</taxon>
        <taxon>Selenomonadales</taxon>
        <taxon>Sporomusaceae</taxon>
        <taxon>Sporomusa</taxon>
    </lineage>
</organism>
<name>A0A0U1KZQ9_9FIRM</name>
<dbReference type="InterPro" id="IPR052368">
    <property type="entry name" value="2-oxoacid_oxidoreductase"/>
</dbReference>
<dbReference type="RefSeq" id="WP_021168562.1">
    <property type="nucleotide sequence ID" value="NZ_CTRP01000011.1"/>
</dbReference>
<keyword evidence="5" id="KW-1185">Reference proteome</keyword>
<keyword evidence="1 4" id="KW-0560">Oxidoreductase</keyword>
<dbReference type="Pfam" id="PF01855">
    <property type="entry name" value="POR_N"/>
    <property type="match status" value="1"/>
</dbReference>
<dbReference type="NCBIfam" id="NF006412">
    <property type="entry name" value="PRK08659.1"/>
    <property type="match status" value="1"/>
</dbReference>
<reference evidence="5" key="1">
    <citation type="submission" date="2015-03" db="EMBL/GenBank/DDBJ databases">
        <authorList>
            <person name="Nijsse Bart"/>
        </authorList>
    </citation>
    <scope>NUCLEOTIDE SEQUENCE [LARGE SCALE GENOMIC DNA]</scope>
</reference>
<feature type="domain" description="Pyruvate flavodoxin/ferredoxin oxidoreductase pyrimidine binding" evidence="2">
    <location>
        <begin position="15"/>
        <end position="245"/>
    </location>
</feature>
<gene>
    <name evidence="4" type="ORF">SpAn4DRAFT_3336</name>
</gene>
<evidence type="ECO:0000259" key="2">
    <source>
        <dbReference type="Pfam" id="PF01855"/>
    </source>
</evidence>
<dbReference type="InterPro" id="IPR033412">
    <property type="entry name" value="PFOR_II"/>
</dbReference>
<dbReference type="FunFam" id="3.40.50.970:FF:000022">
    <property type="entry name" value="2-oxoglutarate ferredoxin oxidoreductase alpha subunit"/>
    <property type="match status" value="1"/>
</dbReference>
<dbReference type="InterPro" id="IPR029061">
    <property type="entry name" value="THDP-binding"/>
</dbReference>
<dbReference type="EC" id="1.2.7.3" evidence="4"/>